<name>A0AAD6J8T0_9ROSI</name>
<dbReference type="AlphaFoldDB" id="A0AAD6J8T0"/>
<sequence length="60" mass="6829">MWVRLGNVVYAPPIRAVDEWPIVDSKGVSITSSLWNSQLVICKDKEIYDLTIGRQNLIVQ</sequence>
<protein>
    <submittedName>
        <fullName evidence="1">Uncharacterized protein</fullName>
    </submittedName>
</protein>
<dbReference type="Proteomes" id="UP001162972">
    <property type="component" value="Chromosome 14"/>
</dbReference>
<keyword evidence="2" id="KW-1185">Reference proteome</keyword>
<dbReference type="EMBL" id="JAPFFJ010000019">
    <property type="protein sequence ID" value="KAJ6400676.1"/>
    <property type="molecule type" value="Genomic_DNA"/>
</dbReference>
<organism evidence="1 2">
    <name type="scientific">Salix udensis</name>
    <dbReference type="NCBI Taxonomy" id="889485"/>
    <lineage>
        <taxon>Eukaryota</taxon>
        <taxon>Viridiplantae</taxon>
        <taxon>Streptophyta</taxon>
        <taxon>Embryophyta</taxon>
        <taxon>Tracheophyta</taxon>
        <taxon>Spermatophyta</taxon>
        <taxon>Magnoliopsida</taxon>
        <taxon>eudicotyledons</taxon>
        <taxon>Gunneridae</taxon>
        <taxon>Pentapetalae</taxon>
        <taxon>rosids</taxon>
        <taxon>fabids</taxon>
        <taxon>Malpighiales</taxon>
        <taxon>Salicaceae</taxon>
        <taxon>Saliceae</taxon>
        <taxon>Salix</taxon>
    </lineage>
</organism>
<feature type="non-terminal residue" evidence="1">
    <location>
        <position position="60"/>
    </location>
</feature>
<proteinExistence type="predicted"/>
<gene>
    <name evidence="1" type="ORF">OIU84_016170</name>
</gene>
<reference evidence="1 2" key="1">
    <citation type="journal article" date="2023" name="Int. J. Mol. Sci.">
        <title>De Novo Assembly and Annotation of 11 Diverse Shrub Willow (Salix) Genomes Reveals Novel Gene Organization in Sex-Linked Regions.</title>
        <authorList>
            <person name="Hyden B."/>
            <person name="Feng K."/>
            <person name="Yates T.B."/>
            <person name="Jawdy S."/>
            <person name="Cereghino C."/>
            <person name="Smart L.B."/>
            <person name="Muchero W."/>
        </authorList>
    </citation>
    <scope>NUCLEOTIDE SEQUENCE [LARGE SCALE GENOMIC DNA]</scope>
    <source>
        <tissue evidence="1">Shoot tip</tissue>
    </source>
</reference>
<evidence type="ECO:0000313" key="2">
    <source>
        <dbReference type="Proteomes" id="UP001162972"/>
    </source>
</evidence>
<evidence type="ECO:0000313" key="1">
    <source>
        <dbReference type="EMBL" id="KAJ6400676.1"/>
    </source>
</evidence>
<accession>A0AAD6J8T0</accession>
<comment type="caution">
    <text evidence="1">The sequence shown here is derived from an EMBL/GenBank/DDBJ whole genome shotgun (WGS) entry which is preliminary data.</text>
</comment>